<proteinExistence type="predicted"/>
<sequence>MEWAHASGSPDILAYVLMRKAQQATLVGDSASTIALSRSAASQNGIARRVRAAALQQQAHGHARDLDEIASLTALDHAGDLVSGGAGPTLPFDLASYCTPHSVQAQRGACLLALRRPRQALLAFDAALAAWPQEYRRERGLHMARKAIAVVAAGEPESAATTALEALNVVRATGSARIISELTVADTLLGQIETRADQVQEFRAQVRPLLPATSPS</sequence>
<dbReference type="Proteomes" id="UP001501747">
    <property type="component" value="Unassembled WGS sequence"/>
</dbReference>
<organism evidence="1 2">
    <name type="scientific">Allokutzneria multivorans</name>
    <dbReference type="NCBI Taxonomy" id="1142134"/>
    <lineage>
        <taxon>Bacteria</taxon>
        <taxon>Bacillati</taxon>
        <taxon>Actinomycetota</taxon>
        <taxon>Actinomycetes</taxon>
        <taxon>Pseudonocardiales</taxon>
        <taxon>Pseudonocardiaceae</taxon>
        <taxon>Allokutzneria</taxon>
    </lineage>
</organism>
<protein>
    <recommendedName>
        <fullName evidence="3">Transcriptional regulator</fullName>
    </recommendedName>
</protein>
<evidence type="ECO:0008006" key="3">
    <source>
        <dbReference type="Google" id="ProtNLM"/>
    </source>
</evidence>
<evidence type="ECO:0000313" key="1">
    <source>
        <dbReference type="EMBL" id="GAA3989590.1"/>
    </source>
</evidence>
<gene>
    <name evidence="1" type="ORF">GCM10022247_05250</name>
</gene>
<dbReference type="EMBL" id="BAABAL010000004">
    <property type="protein sequence ID" value="GAA3989590.1"/>
    <property type="molecule type" value="Genomic_DNA"/>
</dbReference>
<keyword evidence="2" id="KW-1185">Reference proteome</keyword>
<evidence type="ECO:0000313" key="2">
    <source>
        <dbReference type="Proteomes" id="UP001501747"/>
    </source>
</evidence>
<name>A0ABP7QZR0_9PSEU</name>
<reference evidence="2" key="1">
    <citation type="journal article" date="2019" name="Int. J. Syst. Evol. Microbiol.">
        <title>The Global Catalogue of Microorganisms (GCM) 10K type strain sequencing project: providing services to taxonomists for standard genome sequencing and annotation.</title>
        <authorList>
            <consortium name="The Broad Institute Genomics Platform"/>
            <consortium name="The Broad Institute Genome Sequencing Center for Infectious Disease"/>
            <person name="Wu L."/>
            <person name="Ma J."/>
        </authorList>
    </citation>
    <scope>NUCLEOTIDE SEQUENCE [LARGE SCALE GENOMIC DNA]</scope>
    <source>
        <strain evidence="2">JCM 17342</strain>
    </source>
</reference>
<comment type="caution">
    <text evidence="1">The sequence shown here is derived from an EMBL/GenBank/DDBJ whole genome shotgun (WGS) entry which is preliminary data.</text>
</comment>
<accession>A0ABP7QZR0</accession>